<accession>A0A0V1AU12</accession>
<comment type="caution">
    <text evidence="2">The sequence shown here is derived from an EMBL/GenBank/DDBJ whole genome shotgun (WGS) entry which is preliminary data.</text>
</comment>
<dbReference type="Proteomes" id="UP000054653">
    <property type="component" value="Unassembled WGS sequence"/>
</dbReference>
<keyword evidence="1" id="KW-0472">Membrane</keyword>
<evidence type="ECO:0000313" key="2">
    <source>
        <dbReference type="EMBL" id="KRY28173.1"/>
    </source>
</evidence>
<keyword evidence="1" id="KW-1133">Transmembrane helix</keyword>
<keyword evidence="1" id="KW-0812">Transmembrane</keyword>
<reference evidence="2 3" key="1">
    <citation type="submission" date="2015-01" db="EMBL/GenBank/DDBJ databases">
        <title>Evolution of Trichinella species and genotypes.</title>
        <authorList>
            <person name="Korhonen P.K."/>
            <person name="Edoardo P."/>
            <person name="Giuseppe L.R."/>
            <person name="Gasser R.B."/>
        </authorList>
    </citation>
    <scope>NUCLEOTIDE SEQUENCE [LARGE SCALE GENOMIC DNA]</scope>
    <source>
        <strain evidence="2">ISS120</strain>
    </source>
</reference>
<feature type="transmembrane region" description="Helical" evidence="1">
    <location>
        <begin position="12"/>
        <end position="37"/>
    </location>
</feature>
<dbReference type="EMBL" id="JYDI01001574">
    <property type="protein sequence ID" value="KRY28173.1"/>
    <property type="molecule type" value="Genomic_DNA"/>
</dbReference>
<sequence>MENELRAYRSVLCCVLYCVGVLHLYLVKACLHLFVLLRVTFGNERTSDCG</sequence>
<name>A0A0V1AU12_TRIBR</name>
<gene>
    <name evidence="2" type="ORF">T03_2005</name>
</gene>
<dbReference type="AlphaFoldDB" id="A0A0V1AU12"/>
<evidence type="ECO:0000256" key="1">
    <source>
        <dbReference type="SAM" id="Phobius"/>
    </source>
</evidence>
<evidence type="ECO:0000313" key="3">
    <source>
        <dbReference type="Proteomes" id="UP000054653"/>
    </source>
</evidence>
<protein>
    <submittedName>
        <fullName evidence="2">Uncharacterized protein</fullName>
    </submittedName>
</protein>
<proteinExistence type="predicted"/>
<organism evidence="2 3">
    <name type="scientific">Trichinella britovi</name>
    <name type="common">Parasitic roundworm</name>
    <dbReference type="NCBI Taxonomy" id="45882"/>
    <lineage>
        <taxon>Eukaryota</taxon>
        <taxon>Metazoa</taxon>
        <taxon>Ecdysozoa</taxon>
        <taxon>Nematoda</taxon>
        <taxon>Enoplea</taxon>
        <taxon>Dorylaimia</taxon>
        <taxon>Trichinellida</taxon>
        <taxon>Trichinellidae</taxon>
        <taxon>Trichinella</taxon>
    </lineage>
</organism>
<keyword evidence="3" id="KW-1185">Reference proteome</keyword>